<dbReference type="Proteomes" id="UP001431429">
    <property type="component" value="Unassembled WGS sequence"/>
</dbReference>
<dbReference type="Gene3D" id="2.60.40.740">
    <property type="match status" value="1"/>
</dbReference>
<organism evidence="6 7">
    <name type="scientific">Streptomyces albipurpureus</name>
    <dbReference type="NCBI Taxonomy" id="2897419"/>
    <lineage>
        <taxon>Bacteria</taxon>
        <taxon>Bacillati</taxon>
        <taxon>Actinomycetota</taxon>
        <taxon>Actinomycetes</taxon>
        <taxon>Kitasatosporales</taxon>
        <taxon>Streptomycetaceae</taxon>
        <taxon>Streptomyces</taxon>
    </lineage>
</organism>
<feature type="region of interest" description="Disordered" evidence="1">
    <location>
        <begin position="827"/>
        <end position="846"/>
    </location>
</feature>
<feature type="domain" description="DUF7927" evidence="5">
    <location>
        <begin position="1237"/>
        <end position="1357"/>
    </location>
</feature>
<keyword evidence="2" id="KW-0472">Membrane</keyword>
<accession>A0ABT0UIK7</accession>
<dbReference type="Pfam" id="PF01345">
    <property type="entry name" value="DUF11"/>
    <property type="match status" value="1"/>
</dbReference>
<feature type="signal peptide" evidence="3">
    <location>
        <begin position="1"/>
        <end position="43"/>
    </location>
</feature>
<evidence type="ECO:0000256" key="1">
    <source>
        <dbReference type="SAM" id="MobiDB-lite"/>
    </source>
</evidence>
<dbReference type="NCBIfam" id="TIGR01451">
    <property type="entry name" value="B_ant_repeat"/>
    <property type="match status" value="1"/>
</dbReference>
<feature type="compositionally biased region" description="Gly residues" evidence="1">
    <location>
        <begin position="1835"/>
        <end position="1850"/>
    </location>
</feature>
<feature type="compositionally biased region" description="Low complexity" evidence="1">
    <location>
        <begin position="1817"/>
        <end position="1834"/>
    </location>
</feature>
<dbReference type="RefSeq" id="WP_250917627.1">
    <property type="nucleotide sequence ID" value="NZ_JAMQAW010000002.1"/>
</dbReference>
<keyword evidence="2" id="KW-1133">Transmembrane helix</keyword>
<dbReference type="InterPro" id="IPR057687">
    <property type="entry name" value="DUF7927"/>
</dbReference>
<comment type="caution">
    <text evidence="6">The sequence shown here is derived from an EMBL/GenBank/DDBJ whole genome shotgun (WGS) entry which is preliminary data.</text>
</comment>
<feature type="transmembrane region" description="Helical" evidence="2">
    <location>
        <begin position="1892"/>
        <end position="1913"/>
    </location>
</feature>
<feature type="compositionally biased region" description="Polar residues" evidence="1">
    <location>
        <begin position="828"/>
        <end position="846"/>
    </location>
</feature>
<keyword evidence="2" id="KW-0812">Transmembrane</keyword>
<protein>
    <submittedName>
        <fullName evidence="6">DUF11 domain-containing protein</fullName>
    </submittedName>
</protein>
<feature type="domain" description="DUF7927" evidence="5">
    <location>
        <begin position="1681"/>
        <end position="1800"/>
    </location>
</feature>
<evidence type="ECO:0000256" key="3">
    <source>
        <dbReference type="SAM" id="SignalP"/>
    </source>
</evidence>
<feature type="domain" description="DUF11" evidence="4">
    <location>
        <begin position="1088"/>
        <end position="1221"/>
    </location>
</feature>
<proteinExistence type="predicted"/>
<gene>
    <name evidence="6" type="ORF">NBG84_02940</name>
</gene>
<dbReference type="InterPro" id="IPR047589">
    <property type="entry name" value="DUF11_rpt"/>
</dbReference>
<dbReference type="InterPro" id="IPR001434">
    <property type="entry name" value="OmcB-like_DUF11"/>
</dbReference>
<feature type="region of interest" description="Disordered" evidence="1">
    <location>
        <begin position="1790"/>
        <end position="1865"/>
    </location>
</feature>
<dbReference type="Pfam" id="PF25549">
    <property type="entry name" value="DUF7927"/>
    <property type="match status" value="2"/>
</dbReference>
<evidence type="ECO:0000259" key="4">
    <source>
        <dbReference type="Pfam" id="PF01345"/>
    </source>
</evidence>
<evidence type="ECO:0000313" key="7">
    <source>
        <dbReference type="Proteomes" id="UP001431429"/>
    </source>
</evidence>
<keyword evidence="3" id="KW-0732">Signal</keyword>
<feature type="chain" id="PRO_5045641522" evidence="3">
    <location>
        <begin position="44"/>
        <end position="1924"/>
    </location>
</feature>
<sequence>MSHRTAVGQAVKRPRVALAFAAVFAVLAGLLAPLFAPATSAQAAGTAVLDVSIEAVDSATSAPQSDASFGAHRDSVAYKVAYSCAAADCADTTVRLSPSQRDPYGLSTEPMLSYGNWTPPAGLPGASIDGTDVTGKTVRLGELSAGRSGTFLVVYDIFAEGTYTTPRPAQYYPSGFKIQMSATISASSAVGPAKADAQPVTWTNTVPNPGVNQSSPGSVKAGARVTWNVQMSSGSFARLAASRITGTSQWVAAGSYTVVEKLDPRAVYVASTGGGVYDSAAHTITWSLGTKDAPDALAAGGWGWSSSAGGWTARGPYYTRTVTVNYPASKFTSDPGGCDFEETVTHQVNASVTYLDPDRTTKTASQEMSHPVSCYAPFPRADLAKDSTNNASSGGTRLVNVPPDVTGLTCPASGRDDWTRLCTPGAALAPFADNTYNWTVTARNQSNLPGVAVIEDDALDQADARANRITTSSTTPAATIAWTLNNGTTGTSNGSVTAPAGTWFTKAKITSGTLAPPHSRPADTGSTPFYAYFHYTVSSSAPVGGKRTNTATATMSWPDSSLTAMGLGPVSRTIQFRETPRRSPDFTADFPSPAVVEGGGNAVPGKDVTFGVRGRTANIPGEVNITPQYVFIAPVGWTIKPDSASFAEGTVPDGVTFDHTTKTVGGSSREVVVATWPNDVSFGENGNWPNLAVVARPGYSVAAGTRSVAHTWMGDSRHTWTDVEAAYGSAVQDAPDVDGDGATAEWFASASQTVNVSAADGLSALKEICRPTAGAPDGCVWVSNPDVAVPVSPTASDLRYRVTLENTGNTTLSGVVAYDVLPYAGDKGTSSGTASTPRGSTFSQTLGSVSGISPNLTLAYSASTNPQRDEVYPAAPGAVDDWGPVASGRNAIRATVPGDLAPGGTAAFSFTAAVASGAAADAVACNSVALDSAQTLPAEPRPVCATTQEADLLVSVPDRLPLQVGRPGVLPFTVTNGGGSRQTPARVAVSVPAGLTVTDLEPNGWDCTADPATSPLNGPVTLTCAPVDGAGPGTLRKGVPVALHVPVVPAAAGRICVPAAVTGPMYDPEPANNETTGCLQSKVATPGLSLAKTDGRTAVSAGEEYTYTLTAASLLPAEKITGAMVTDTLPAGLAFVSATDGGRVSDQGAADAYGQRPGGTVTWQLPDLAPAAAVSPDGDKPDGGTGATAAVEVTVRVLAGATGAVVNTARVAAPDPADEDAQLSATAVDTDELRMLALTKTSDITAAGVSAGDTVIYTVTAKNTGGADYTETTPAVVTDDLAGVLDDAAYTAGSGSATGSDGFMEPIADPDSGILSWSGPLRAGASVTLTYRVTVGGDGDRTLDNAAFGGLAGSVCNSTTGRDATGVPCAATSDGFAPTLTKTVDSTTQNDNGTWTAVYGIGVTNPNPERPVSYDLADDLRFGAGIDIAAAEVTSTPSGVTAQQSWSGSGAVAADVELPGGTTHRWTLTVTADAHGLAGTAAGICVGGADSGFANQATITLADSTTRTADVCAQPVKPSLAKTMDGKPTRNEDGSWSIPYRITVTNPHTAPATGLSYRLDDRLAFPKGVKVLAVTADTGEAPVNPGFTAGLGTIRGAAVTPDSALLTGADRVPAATAAGPGTRDYRVTVTARARAIDVLTEEVRCGYPAGRGYGSAVELSATDTVIATASACTDITVPKLHFTKDADTRGPVHPGDTITYTITARNVGDADFVAGDPATVSDDMTGVLRHAGFSKEAKASAGTVVVGETRLLWSAPIRSGEAETLTYSVTVNKTAAKGAEIVNSLSAIGIEPAPGPGTEPGAGPSTGPSRGTGTGPGTATSGSPGTHPGSMPSSGSGGSQSGGPGTGPGARPGEQPEACPAKPSDLPGGACVVTTSVTPKPDSWLANTGTKITSIAALGLLALVTGAATVLSVRRRRVLRASSW</sequence>
<evidence type="ECO:0000256" key="2">
    <source>
        <dbReference type="SAM" id="Phobius"/>
    </source>
</evidence>
<keyword evidence="7" id="KW-1185">Reference proteome</keyword>
<dbReference type="EMBL" id="JAMQAW010000002">
    <property type="protein sequence ID" value="MCM2387278.1"/>
    <property type="molecule type" value="Genomic_DNA"/>
</dbReference>
<feature type="compositionally biased region" description="Low complexity" evidence="1">
    <location>
        <begin position="1799"/>
        <end position="1809"/>
    </location>
</feature>
<reference evidence="6" key="1">
    <citation type="submission" date="2022-06" db="EMBL/GenBank/DDBJ databases">
        <title>Genome public.</title>
        <authorList>
            <person name="Sun Q."/>
        </authorList>
    </citation>
    <scope>NUCLEOTIDE SEQUENCE</scope>
    <source>
        <strain evidence="6">CWNU-1</strain>
    </source>
</reference>
<evidence type="ECO:0000259" key="5">
    <source>
        <dbReference type="Pfam" id="PF25549"/>
    </source>
</evidence>
<evidence type="ECO:0000313" key="6">
    <source>
        <dbReference type="EMBL" id="MCM2387278.1"/>
    </source>
</evidence>
<name>A0ABT0UIK7_9ACTN</name>